<evidence type="ECO:0000256" key="1">
    <source>
        <dbReference type="ARBA" id="ARBA00004496"/>
    </source>
</evidence>
<evidence type="ECO:0000259" key="5">
    <source>
        <dbReference type="PROSITE" id="PS50245"/>
    </source>
</evidence>
<dbReference type="Gene3D" id="2.30.30.190">
    <property type="entry name" value="CAP Gly-rich-like domain"/>
    <property type="match status" value="1"/>
</dbReference>
<dbReference type="GO" id="GO:0031122">
    <property type="term" value="P:cytoplasmic microtubule organization"/>
    <property type="evidence" value="ECO:0007669"/>
    <property type="project" value="TreeGrafter"/>
</dbReference>
<dbReference type="InterPro" id="IPR029071">
    <property type="entry name" value="Ubiquitin-like_domsf"/>
</dbReference>
<feature type="domain" description="CAP-Gly" evidence="5">
    <location>
        <begin position="156"/>
        <end position="184"/>
    </location>
</feature>
<dbReference type="SUPFAM" id="SSF54236">
    <property type="entry name" value="Ubiquitin-like"/>
    <property type="match status" value="1"/>
</dbReference>
<dbReference type="InParanoid" id="G1Q2N8"/>
<dbReference type="PANTHER" id="PTHR18916">
    <property type="entry name" value="DYNACTIN 1-RELATED MICROTUBULE-BINDING"/>
    <property type="match status" value="1"/>
</dbReference>
<reference evidence="6" key="3">
    <citation type="submission" date="2025-09" db="UniProtKB">
        <authorList>
            <consortium name="Ensembl"/>
        </authorList>
    </citation>
    <scope>IDENTIFICATION</scope>
</reference>
<dbReference type="SUPFAM" id="SSF74924">
    <property type="entry name" value="Cap-Gly domain"/>
    <property type="match status" value="1"/>
</dbReference>
<dbReference type="GO" id="GO:0005634">
    <property type="term" value="C:nucleus"/>
    <property type="evidence" value="ECO:0007669"/>
    <property type="project" value="TreeGrafter"/>
</dbReference>
<protein>
    <recommendedName>
        <fullName evidence="5">CAP-Gly domain-containing protein</fullName>
    </recommendedName>
</protein>
<dbReference type="Pfam" id="PF14560">
    <property type="entry name" value="Ubiquitin_2"/>
    <property type="match status" value="1"/>
</dbReference>
<reference evidence="6 7" key="1">
    <citation type="journal article" date="2011" name="Nature">
        <title>A high-resolution map of human evolutionary constraint using 29 mammals.</title>
        <authorList>
            <person name="Lindblad-Toh K."/>
            <person name="Garber M."/>
            <person name="Zuk O."/>
            <person name="Lin M.F."/>
            <person name="Parker B.J."/>
            <person name="Washietl S."/>
            <person name="Kheradpour P."/>
            <person name="Ernst J."/>
            <person name="Jordan G."/>
            <person name="Mauceli E."/>
            <person name="Ward L.D."/>
            <person name="Lowe C.B."/>
            <person name="Holloway A.K."/>
            <person name="Clamp M."/>
            <person name="Gnerre S."/>
            <person name="Alfoldi J."/>
            <person name="Beal K."/>
            <person name="Chang J."/>
            <person name="Clawson H."/>
            <person name="Cuff J."/>
            <person name="Di Palma F."/>
            <person name="Fitzgerald S."/>
            <person name="Flicek P."/>
            <person name="Guttman M."/>
            <person name="Hubisz M.J."/>
            <person name="Jaffe D.B."/>
            <person name="Jungreis I."/>
            <person name="Kent W.J."/>
            <person name="Kostka D."/>
            <person name="Lara M."/>
            <person name="Martins A.L."/>
            <person name="Massingham T."/>
            <person name="Moltke I."/>
            <person name="Raney B.J."/>
            <person name="Rasmussen M.D."/>
            <person name="Robinson J."/>
            <person name="Stark A."/>
            <person name="Vilella A.J."/>
            <person name="Wen J."/>
            <person name="Xie X."/>
            <person name="Zody M.C."/>
            <person name="Baldwin J."/>
            <person name="Bloom T."/>
            <person name="Chin C.W."/>
            <person name="Heiman D."/>
            <person name="Nicol R."/>
            <person name="Nusbaum C."/>
            <person name="Young S."/>
            <person name="Wilkinson J."/>
            <person name="Worley K.C."/>
            <person name="Kovar C.L."/>
            <person name="Muzny D.M."/>
            <person name="Gibbs R.A."/>
            <person name="Cree A."/>
            <person name="Dihn H.H."/>
            <person name="Fowler G."/>
            <person name="Jhangiani S."/>
            <person name="Joshi V."/>
            <person name="Lee S."/>
            <person name="Lewis L.R."/>
            <person name="Nazareth L.V."/>
            <person name="Okwuonu G."/>
            <person name="Santibanez J."/>
            <person name="Warren W.C."/>
            <person name="Mardis E.R."/>
            <person name="Weinstock G.M."/>
            <person name="Wilson R.K."/>
            <person name="Delehaunty K."/>
            <person name="Dooling D."/>
            <person name="Fronik C."/>
            <person name="Fulton L."/>
            <person name="Fulton B."/>
            <person name="Graves T."/>
            <person name="Minx P."/>
            <person name="Sodergren E."/>
            <person name="Birney E."/>
            <person name="Margulies E.H."/>
            <person name="Herrero J."/>
            <person name="Green E.D."/>
            <person name="Haussler D."/>
            <person name="Siepel A."/>
            <person name="Goldman N."/>
            <person name="Pollard K.S."/>
            <person name="Pedersen J.S."/>
            <person name="Lander E.S."/>
            <person name="Kellis M."/>
        </authorList>
    </citation>
    <scope>NUCLEOTIDE SEQUENCE [LARGE SCALE GENOMIC DNA]</scope>
</reference>
<dbReference type="AlphaFoldDB" id="G1Q2N8"/>
<evidence type="ECO:0000313" key="6">
    <source>
        <dbReference type="Ensembl" id="ENSMLUP00000017971.1"/>
    </source>
</evidence>
<dbReference type="Gene3D" id="3.10.20.90">
    <property type="entry name" value="Phosphatidylinositol 3-kinase Catalytic Subunit, Chain A, domain 1"/>
    <property type="match status" value="1"/>
</dbReference>
<keyword evidence="3" id="KW-0143">Chaperone</keyword>
<dbReference type="GO" id="GO:0035371">
    <property type="term" value="C:microtubule plus-end"/>
    <property type="evidence" value="ECO:0007669"/>
    <property type="project" value="TreeGrafter"/>
</dbReference>
<evidence type="ECO:0000256" key="3">
    <source>
        <dbReference type="ARBA" id="ARBA00023186"/>
    </source>
</evidence>
<dbReference type="InterPro" id="IPR000626">
    <property type="entry name" value="Ubiquitin-like_dom"/>
</dbReference>
<sequence length="184" mass="21348">QRLKRRFQALEFTCKVELVVGKPSFMELEMYGAEEKFYSKLDQEDALLSSDPVDDSCHIHVIDHGGACLGEYEDVSKVEKYRISKEAYEHRQEPLRSFLKCSKLGRYNEKEQAQQETEITEHLREEKAHDSVIRVDSCCEVQGLGQPPRWGVMYVGLTDFKPGYWIGVHYDEPLEKKDGSVNRK</sequence>
<dbReference type="Ensembl" id="ENSMLUT00000022765.1">
    <property type="protein sequence ID" value="ENSMLUP00000017971.1"/>
    <property type="gene ID" value="ENSMLUG00000025659.1"/>
</dbReference>
<name>G1Q2N8_MYOLU</name>
<dbReference type="PANTHER" id="PTHR18916:SF85">
    <property type="entry name" value="TUBULIN-FOLDING COFACTOR B"/>
    <property type="match status" value="1"/>
</dbReference>
<dbReference type="GO" id="GO:0005938">
    <property type="term" value="C:cell cortex"/>
    <property type="evidence" value="ECO:0007669"/>
    <property type="project" value="TreeGrafter"/>
</dbReference>
<comment type="similarity">
    <text evidence="4">Belongs to the TBCB family.</text>
</comment>
<proteinExistence type="inferred from homology"/>
<dbReference type="InterPro" id="IPR036859">
    <property type="entry name" value="CAP-Gly_dom_sf"/>
</dbReference>
<accession>G1Q2N8</accession>
<keyword evidence="7" id="KW-1185">Reference proteome</keyword>
<reference evidence="6" key="2">
    <citation type="submission" date="2025-08" db="UniProtKB">
        <authorList>
            <consortium name="Ensembl"/>
        </authorList>
    </citation>
    <scope>IDENTIFICATION</scope>
</reference>
<dbReference type="EMBL" id="AAPE02008081">
    <property type="status" value="NOT_ANNOTATED_CDS"/>
    <property type="molecule type" value="Genomic_DNA"/>
</dbReference>
<dbReference type="GO" id="GO:0051010">
    <property type="term" value="F:microtubule plus-end binding"/>
    <property type="evidence" value="ECO:0007669"/>
    <property type="project" value="TreeGrafter"/>
</dbReference>
<evidence type="ECO:0000256" key="2">
    <source>
        <dbReference type="ARBA" id="ARBA00022490"/>
    </source>
</evidence>
<dbReference type="InterPro" id="IPR000938">
    <property type="entry name" value="CAP-Gly_domain"/>
</dbReference>
<dbReference type="HOGENOM" id="CLU_067577_0_1_1"/>
<dbReference type="OMA" id="LELASCM"/>
<evidence type="ECO:0000313" key="7">
    <source>
        <dbReference type="Proteomes" id="UP000001074"/>
    </source>
</evidence>
<dbReference type="Pfam" id="PF01302">
    <property type="entry name" value="CAP_GLY"/>
    <property type="match status" value="1"/>
</dbReference>
<dbReference type="GeneTree" id="ENSGT00940000156119"/>
<evidence type="ECO:0000256" key="4">
    <source>
        <dbReference type="ARBA" id="ARBA00025779"/>
    </source>
</evidence>
<dbReference type="STRING" id="59463.ENSMLUP00000017971"/>
<dbReference type="eggNOG" id="KOG3206">
    <property type="taxonomic scope" value="Eukaryota"/>
</dbReference>
<dbReference type="Proteomes" id="UP000001074">
    <property type="component" value="Unassembled WGS sequence"/>
</dbReference>
<keyword evidence="2" id="KW-0963">Cytoplasm</keyword>
<organism evidence="6 7">
    <name type="scientific">Myotis lucifugus</name>
    <name type="common">Little brown bat</name>
    <dbReference type="NCBI Taxonomy" id="59463"/>
    <lineage>
        <taxon>Eukaryota</taxon>
        <taxon>Metazoa</taxon>
        <taxon>Chordata</taxon>
        <taxon>Craniata</taxon>
        <taxon>Vertebrata</taxon>
        <taxon>Euteleostomi</taxon>
        <taxon>Mammalia</taxon>
        <taxon>Eutheria</taxon>
        <taxon>Laurasiatheria</taxon>
        <taxon>Chiroptera</taxon>
        <taxon>Yangochiroptera</taxon>
        <taxon>Vespertilionidae</taxon>
        <taxon>Myotis</taxon>
    </lineage>
</organism>
<comment type="subcellular location">
    <subcellularLocation>
        <location evidence="1">Cytoplasm</location>
    </subcellularLocation>
</comment>
<dbReference type="PROSITE" id="PS50245">
    <property type="entry name" value="CAP_GLY_2"/>
    <property type="match status" value="1"/>
</dbReference>